<evidence type="ECO:0000256" key="3">
    <source>
        <dbReference type="ARBA" id="ARBA00023002"/>
    </source>
</evidence>
<evidence type="ECO:0000256" key="4">
    <source>
        <dbReference type="PIRSR" id="PIRSR000193-1"/>
    </source>
</evidence>
<comment type="caution">
    <text evidence="6">The sequence shown here is derived from an EMBL/GenBank/DDBJ whole genome shotgun (WGS) entry which is preliminary data.</text>
</comment>
<dbReference type="InterPro" id="IPR028939">
    <property type="entry name" value="P5C_Rdtase_cat_N"/>
</dbReference>
<dbReference type="GO" id="GO:0055129">
    <property type="term" value="P:L-proline biosynthetic process"/>
    <property type="evidence" value="ECO:0007669"/>
    <property type="project" value="TreeGrafter"/>
</dbReference>
<organism evidence="6 7">
    <name type="scientific">Plebeiibacterium sediminum</name>
    <dbReference type="NCBI Taxonomy" id="2992112"/>
    <lineage>
        <taxon>Bacteria</taxon>
        <taxon>Pseudomonadati</taxon>
        <taxon>Bacteroidota</taxon>
        <taxon>Bacteroidia</taxon>
        <taxon>Marinilabiliales</taxon>
        <taxon>Marinilabiliaceae</taxon>
        <taxon>Plebeiibacterium</taxon>
    </lineage>
</organism>
<dbReference type="Gene3D" id="3.40.50.720">
    <property type="entry name" value="NAD(P)-binding Rossmann-like Domain"/>
    <property type="match status" value="1"/>
</dbReference>
<reference evidence="6" key="1">
    <citation type="submission" date="2022-10" db="EMBL/GenBank/DDBJ databases">
        <authorList>
            <person name="Yu W.X."/>
        </authorList>
    </citation>
    <scope>NUCLEOTIDE SEQUENCE</scope>
    <source>
        <strain evidence="6">AAT</strain>
    </source>
</reference>
<dbReference type="InterPro" id="IPR036291">
    <property type="entry name" value="NAD(P)-bd_dom_sf"/>
</dbReference>
<proteinExistence type="inferred from homology"/>
<dbReference type="SUPFAM" id="SSF51735">
    <property type="entry name" value="NAD(P)-binding Rossmann-fold domains"/>
    <property type="match status" value="1"/>
</dbReference>
<comment type="similarity">
    <text evidence="1">Belongs to the pyrroline-5-carboxylate reductase family.</text>
</comment>
<keyword evidence="3" id="KW-0560">Oxidoreductase</keyword>
<dbReference type="Proteomes" id="UP001209229">
    <property type="component" value="Unassembled WGS sequence"/>
</dbReference>
<protein>
    <submittedName>
        <fullName evidence="6">NAD(P)-binding domain-containing protein</fullName>
    </submittedName>
</protein>
<sequence length="256" mass="28868">MRTKSIGFIGGGRITKIFLQALKDVVFTSIKVCDTNENTLVNLKENFPQIETTSSISELAGQDLILIALHPPVIREVANEIAEIISDETLLISLAPKFTIEILSKLIPTKQIVRIIPNATSIINRGYNPVCFSEDILPKNKNLILDMLEIMGEYVQTDEEKLEAYAIASAMLPTYFWFQWHEMELIAQKMGLTSKESMETVYETLKASLDLMYHSKLGFEGVNDLIPIKPLADKETVIKDAFNENLITLYQKIKPS</sequence>
<dbReference type="Pfam" id="PF03807">
    <property type="entry name" value="F420_oxidored"/>
    <property type="match status" value="1"/>
</dbReference>
<dbReference type="EMBL" id="JAPDPJ010000002">
    <property type="protein sequence ID" value="MCW3785281.1"/>
    <property type="molecule type" value="Genomic_DNA"/>
</dbReference>
<evidence type="ECO:0000313" key="7">
    <source>
        <dbReference type="Proteomes" id="UP001209229"/>
    </source>
</evidence>
<name>A0AAE3SDQ4_9BACT</name>
<dbReference type="RefSeq" id="WP_301188853.1">
    <property type="nucleotide sequence ID" value="NZ_JAPDPJ010000002.1"/>
</dbReference>
<evidence type="ECO:0000259" key="5">
    <source>
        <dbReference type="Pfam" id="PF03807"/>
    </source>
</evidence>
<dbReference type="InterPro" id="IPR000304">
    <property type="entry name" value="Pyrroline-COOH_reductase"/>
</dbReference>
<dbReference type="PIRSF" id="PIRSF000193">
    <property type="entry name" value="Pyrrol-5-carb_rd"/>
    <property type="match status" value="1"/>
</dbReference>
<dbReference type="GO" id="GO:0004735">
    <property type="term" value="F:pyrroline-5-carboxylate reductase activity"/>
    <property type="evidence" value="ECO:0007669"/>
    <property type="project" value="InterPro"/>
</dbReference>
<gene>
    <name evidence="6" type="ORF">OM075_02325</name>
</gene>
<feature type="domain" description="Pyrroline-5-carboxylate reductase catalytic N-terminal" evidence="5">
    <location>
        <begin position="6"/>
        <end position="95"/>
    </location>
</feature>
<evidence type="ECO:0000313" key="6">
    <source>
        <dbReference type="EMBL" id="MCW3785281.1"/>
    </source>
</evidence>
<keyword evidence="2 4" id="KW-0521">NADP</keyword>
<accession>A0AAE3SDQ4</accession>
<dbReference type="PANTHER" id="PTHR11645:SF0">
    <property type="entry name" value="PYRROLINE-5-CARBOXYLATE REDUCTASE 3"/>
    <property type="match status" value="1"/>
</dbReference>
<feature type="binding site" evidence="4">
    <location>
        <position position="35"/>
    </location>
    <ligand>
        <name>NADP(+)</name>
        <dbReference type="ChEBI" id="CHEBI:58349"/>
    </ligand>
</feature>
<evidence type="ECO:0000256" key="2">
    <source>
        <dbReference type="ARBA" id="ARBA00022857"/>
    </source>
</evidence>
<keyword evidence="7" id="KW-1185">Reference proteome</keyword>
<evidence type="ECO:0000256" key="1">
    <source>
        <dbReference type="ARBA" id="ARBA00005525"/>
    </source>
</evidence>
<dbReference type="AlphaFoldDB" id="A0AAE3SDQ4"/>
<dbReference type="PANTHER" id="PTHR11645">
    <property type="entry name" value="PYRROLINE-5-CARBOXYLATE REDUCTASE"/>
    <property type="match status" value="1"/>
</dbReference>
<feature type="binding site" evidence="4">
    <location>
        <begin position="68"/>
        <end position="71"/>
    </location>
    <ligand>
        <name>NADP(+)</name>
        <dbReference type="ChEBI" id="CHEBI:58349"/>
    </ligand>
</feature>